<dbReference type="SUPFAM" id="SSF56425">
    <property type="entry name" value="Succinate dehydrogenase/fumarate reductase flavoprotein, catalytic domain"/>
    <property type="match status" value="1"/>
</dbReference>
<keyword evidence="4 11" id="KW-0560">Oxidoreductase</keyword>
<keyword evidence="5" id="KW-0443">Lipid metabolism</keyword>
<dbReference type="NCBIfam" id="NF005882">
    <property type="entry name" value="PRK07843.1"/>
    <property type="match status" value="1"/>
</dbReference>
<dbReference type="EC" id="1.3.99.4" evidence="8"/>
<dbReference type="Gene3D" id="3.90.700.10">
    <property type="entry name" value="Succinate dehydrogenase/fumarate reductase flavoprotein, catalytic domain"/>
    <property type="match status" value="1"/>
</dbReference>
<keyword evidence="5" id="KW-0753">Steroid metabolism</keyword>
<evidence type="ECO:0000256" key="9">
    <source>
        <dbReference type="ARBA" id="ARBA00069709"/>
    </source>
</evidence>
<accession>A0A417XUJ1</accession>
<dbReference type="InterPro" id="IPR003953">
    <property type="entry name" value="FAD-dep_OxRdtase_2_FAD-bd"/>
</dbReference>
<dbReference type="FunFam" id="3.50.50.60:FF:000208">
    <property type="entry name" value="3-ketosteroid dehydrogenase"/>
    <property type="match status" value="1"/>
</dbReference>
<dbReference type="GO" id="GO:0008202">
    <property type="term" value="P:steroid metabolic process"/>
    <property type="evidence" value="ECO:0007669"/>
    <property type="project" value="UniProtKB-KW"/>
</dbReference>
<gene>
    <name evidence="11" type="ORF">D0Z08_25795</name>
</gene>
<dbReference type="Pfam" id="PF00890">
    <property type="entry name" value="FAD_binding_2"/>
    <property type="match status" value="1"/>
</dbReference>
<dbReference type="AlphaFoldDB" id="A0A417XUJ1"/>
<dbReference type="EMBL" id="QXGH01000035">
    <property type="protein sequence ID" value="RHW24139.1"/>
    <property type="molecule type" value="Genomic_DNA"/>
</dbReference>
<sequence>MPAEVDVVVVGAGGAGMSAALAAGRRGLDTILVEKSAYFGGSTARSGGGVWIPGNDALRDAGQVSEDDLEQTKLYLDSIVGDAVPKQKRDTFLDRGPEVMDFIKANTPVRFRWVPEYADYHPEAPGGRARGRTVEPVPLDARFLGDELDRLHPPYTKAPANLIVTQADYRKISLGMRTIKGPITMLLVMVRRLWSILLRRRMYAMGNAISIGLRKGLIDAGVPVHYETELKDLVLEDGRVVGVRVSRDGEEQVVRARKGVVIGSGGFERNLEMREKYQPQPTSVDWTTGSEFNTGGGILAGIAAGAEIDLMDDAWWGPTIPLPGRPWFCLAERNLPGSIIVNQAGQRFMNEALPYVEATHAIYEGEATGVGHVPSWMIIDQRYRNRYLFAGLGPRQPFPGRWLKEGVVRKASTIAELAEAIDVPVDTLTATVERFNGFAEAGVDEDFHRGESAYDKYYSDPTVKPNPSLHAIDHAPFYAVKIVPGDLGTKGGLVTDERARVLRHDGSVIPGLYAAGNASSAVMGHTYAGPGATIGPALVFGYLAVEDLVSTSSTTGSA</sequence>
<dbReference type="SUPFAM" id="SSF51905">
    <property type="entry name" value="FAD/NAD(P)-binding domain"/>
    <property type="match status" value="1"/>
</dbReference>
<keyword evidence="3" id="KW-0274">FAD</keyword>
<evidence type="ECO:0000256" key="1">
    <source>
        <dbReference type="ARBA" id="ARBA00001974"/>
    </source>
</evidence>
<dbReference type="InterPro" id="IPR036188">
    <property type="entry name" value="FAD/NAD-bd_sf"/>
</dbReference>
<keyword evidence="12" id="KW-1185">Reference proteome</keyword>
<name>A0A417XUJ1_9ACTN</name>
<evidence type="ECO:0000313" key="11">
    <source>
        <dbReference type="EMBL" id="RHW24139.1"/>
    </source>
</evidence>
<dbReference type="Proteomes" id="UP000283644">
    <property type="component" value="Unassembled WGS sequence"/>
</dbReference>
<dbReference type="PANTHER" id="PTHR43400">
    <property type="entry name" value="FUMARATE REDUCTASE"/>
    <property type="match status" value="1"/>
</dbReference>
<feature type="domain" description="FAD-dependent oxidoreductase 2 FAD-binding" evidence="10">
    <location>
        <begin position="6"/>
        <end position="533"/>
    </location>
</feature>
<evidence type="ECO:0000256" key="7">
    <source>
        <dbReference type="ARBA" id="ARBA00061147"/>
    </source>
</evidence>
<evidence type="ECO:0000256" key="2">
    <source>
        <dbReference type="ARBA" id="ARBA00022630"/>
    </source>
</evidence>
<comment type="cofactor">
    <cofactor evidence="1">
        <name>FAD</name>
        <dbReference type="ChEBI" id="CHEBI:57692"/>
    </cofactor>
</comment>
<dbReference type="PANTHER" id="PTHR43400:SF10">
    <property type="entry name" value="3-OXOSTEROID 1-DEHYDROGENASE"/>
    <property type="match status" value="1"/>
</dbReference>
<protein>
    <recommendedName>
        <fullName evidence="9">3-oxosteroid 1-dehydrogenase</fullName>
        <ecNumber evidence="8">1.3.99.4</ecNumber>
    </recommendedName>
</protein>
<evidence type="ECO:0000256" key="6">
    <source>
        <dbReference type="ARBA" id="ARBA00051951"/>
    </source>
</evidence>
<evidence type="ECO:0000313" key="12">
    <source>
        <dbReference type="Proteomes" id="UP000283644"/>
    </source>
</evidence>
<dbReference type="GO" id="GO:0047571">
    <property type="term" value="F:3-oxosteroid 1-dehydrogenase activity"/>
    <property type="evidence" value="ECO:0007669"/>
    <property type="project" value="UniProtKB-EC"/>
</dbReference>
<reference evidence="11 12" key="1">
    <citation type="submission" date="2018-09" db="EMBL/GenBank/DDBJ databases">
        <title>Genome sequencing of Nocardioides immobilis CCTCC AB 2017083 for comparison to Nocardioides silvaticus.</title>
        <authorList>
            <person name="Li C."/>
            <person name="Wang G."/>
        </authorList>
    </citation>
    <scope>NUCLEOTIDE SEQUENCE [LARGE SCALE GENOMIC DNA]</scope>
    <source>
        <strain evidence="11 12">CCTCC AB 2017083</strain>
    </source>
</reference>
<dbReference type="OrthoDB" id="9813348at2"/>
<evidence type="ECO:0000256" key="3">
    <source>
        <dbReference type="ARBA" id="ARBA00022827"/>
    </source>
</evidence>
<comment type="catalytic activity">
    <reaction evidence="6">
        <text>a 3-oxosteroid + A = a 3-oxo-Delta(1)-steroid + AH2</text>
        <dbReference type="Rhea" id="RHEA:13329"/>
        <dbReference type="ChEBI" id="CHEBI:13193"/>
        <dbReference type="ChEBI" id="CHEBI:17499"/>
        <dbReference type="ChEBI" id="CHEBI:20156"/>
        <dbReference type="ChEBI" id="CHEBI:47788"/>
        <dbReference type="EC" id="1.3.99.4"/>
    </reaction>
</comment>
<proteinExistence type="inferred from homology"/>
<dbReference type="InterPro" id="IPR050315">
    <property type="entry name" value="FAD-oxidoreductase_2"/>
</dbReference>
<comment type="caution">
    <text evidence="11">The sequence shown here is derived from an EMBL/GenBank/DDBJ whole genome shotgun (WGS) entry which is preliminary data.</text>
</comment>
<evidence type="ECO:0000256" key="5">
    <source>
        <dbReference type="ARBA" id="ARBA00023221"/>
    </source>
</evidence>
<dbReference type="Gene3D" id="3.50.50.60">
    <property type="entry name" value="FAD/NAD(P)-binding domain"/>
    <property type="match status" value="2"/>
</dbReference>
<organism evidence="11 12">
    <name type="scientific">Nocardioides immobilis</name>
    <dbReference type="NCBI Taxonomy" id="2049295"/>
    <lineage>
        <taxon>Bacteria</taxon>
        <taxon>Bacillati</taxon>
        <taxon>Actinomycetota</taxon>
        <taxon>Actinomycetes</taxon>
        <taxon>Propionibacteriales</taxon>
        <taxon>Nocardioidaceae</taxon>
        <taxon>Nocardioides</taxon>
    </lineage>
</organism>
<comment type="similarity">
    <text evidence="7">Belongs to the FAD-dependent oxidoreductase 2 family. 3-oxosteroid dehydrogenase subfamily.</text>
</comment>
<keyword evidence="2" id="KW-0285">Flavoprotein</keyword>
<evidence type="ECO:0000259" key="10">
    <source>
        <dbReference type="Pfam" id="PF00890"/>
    </source>
</evidence>
<dbReference type="InterPro" id="IPR027477">
    <property type="entry name" value="Succ_DH/fumarate_Rdtase_cat_sf"/>
</dbReference>
<evidence type="ECO:0000256" key="4">
    <source>
        <dbReference type="ARBA" id="ARBA00023002"/>
    </source>
</evidence>
<evidence type="ECO:0000256" key="8">
    <source>
        <dbReference type="ARBA" id="ARBA00066536"/>
    </source>
</evidence>